<evidence type="ECO:0000259" key="2">
    <source>
        <dbReference type="Pfam" id="PF01476"/>
    </source>
</evidence>
<evidence type="ECO:0000256" key="1">
    <source>
        <dbReference type="SAM" id="SignalP"/>
    </source>
</evidence>
<dbReference type="Proteomes" id="UP001222027">
    <property type="component" value="Unassembled WGS sequence"/>
</dbReference>
<sequence>MAAKKLSWCCVLLLMVLLVSSCRNDVDEGGDVDAPPLWAFRGSSDQPCDEIYVVRQGETLQTISDKCDDPYILEENPHIQDFDDVYPGLVLKITPFGGNQ</sequence>
<dbReference type="PANTHER" id="PTHR33648:SF33">
    <property type="entry name" value="PEPTIDOGLYCAN-BINDING LYSM DOMAIN PROTEIN"/>
    <property type="match status" value="1"/>
</dbReference>
<accession>A0AAV8R697</accession>
<organism evidence="3 4">
    <name type="scientific">Ensete ventricosum</name>
    <name type="common">Abyssinian banana</name>
    <name type="synonym">Musa ensete</name>
    <dbReference type="NCBI Taxonomy" id="4639"/>
    <lineage>
        <taxon>Eukaryota</taxon>
        <taxon>Viridiplantae</taxon>
        <taxon>Streptophyta</taxon>
        <taxon>Embryophyta</taxon>
        <taxon>Tracheophyta</taxon>
        <taxon>Spermatophyta</taxon>
        <taxon>Magnoliopsida</taxon>
        <taxon>Liliopsida</taxon>
        <taxon>Zingiberales</taxon>
        <taxon>Musaceae</taxon>
        <taxon>Ensete</taxon>
    </lineage>
</organism>
<keyword evidence="1" id="KW-0732">Signal</keyword>
<gene>
    <name evidence="3" type="ORF">OPV22_012068</name>
</gene>
<dbReference type="InterPro" id="IPR036779">
    <property type="entry name" value="LysM_dom_sf"/>
</dbReference>
<evidence type="ECO:0000313" key="4">
    <source>
        <dbReference type="Proteomes" id="UP001222027"/>
    </source>
</evidence>
<proteinExistence type="predicted"/>
<dbReference type="AlphaFoldDB" id="A0AAV8R697"/>
<feature type="chain" id="PRO_5043496667" description="LysM domain-containing protein" evidence="1">
    <location>
        <begin position="22"/>
        <end position="100"/>
    </location>
</feature>
<reference evidence="3 4" key="1">
    <citation type="submission" date="2022-12" db="EMBL/GenBank/DDBJ databases">
        <title>Chromosome-scale assembly of the Ensete ventricosum genome.</title>
        <authorList>
            <person name="Dussert Y."/>
            <person name="Stocks J."/>
            <person name="Wendawek A."/>
            <person name="Woldeyes F."/>
            <person name="Nichols R.A."/>
            <person name="Borrell J.S."/>
        </authorList>
    </citation>
    <scope>NUCLEOTIDE SEQUENCE [LARGE SCALE GENOMIC DNA]</scope>
    <source>
        <strain evidence="4">cv. Maze</strain>
        <tissue evidence="3">Seeds</tissue>
    </source>
</reference>
<evidence type="ECO:0000313" key="3">
    <source>
        <dbReference type="EMBL" id="KAJ8490347.1"/>
    </source>
</evidence>
<comment type="caution">
    <text evidence="3">The sequence shown here is derived from an EMBL/GenBank/DDBJ whole genome shotgun (WGS) entry which is preliminary data.</text>
</comment>
<protein>
    <recommendedName>
        <fullName evidence="2">LysM domain-containing protein</fullName>
    </recommendedName>
</protein>
<dbReference type="PANTHER" id="PTHR33648">
    <property type="entry name" value="EMBRYO SAC 1"/>
    <property type="match status" value="1"/>
</dbReference>
<feature type="signal peptide" evidence="1">
    <location>
        <begin position="1"/>
        <end position="21"/>
    </location>
</feature>
<dbReference type="Pfam" id="PF01476">
    <property type="entry name" value="LysM"/>
    <property type="match status" value="1"/>
</dbReference>
<keyword evidence="4" id="KW-1185">Reference proteome</keyword>
<dbReference type="EMBL" id="JAQQAF010000004">
    <property type="protein sequence ID" value="KAJ8490347.1"/>
    <property type="molecule type" value="Genomic_DNA"/>
</dbReference>
<dbReference type="CDD" id="cd00118">
    <property type="entry name" value="LysM"/>
    <property type="match status" value="1"/>
</dbReference>
<dbReference type="InterPro" id="IPR018392">
    <property type="entry name" value="LysM"/>
</dbReference>
<dbReference type="PROSITE" id="PS51257">
    <property type="entry name" value="PROKAR_LIPOPROTEIN"/>
    <property type="match status" value="1"/>
</dbReference>
<feature type="domain" description="LysM" evidence="2">
    <location>
        <begin position="52"/>
        <end position="94"/>
    </location>
</feature>
<dbReference type="Gene3D" id="3.10.350.10">
    <property type="entry name" value="LysM domain"/>
    <property type="match status" value="1"/>
</dbReference>
<name>A0AAV8R697_ENSVE</name>